<gene>
    <name evidence="2" type="ORF">P8935_11640</name>
</gene>
<dbReference type="EMBL" id="CP121196">
    <property type="protein sequence ID" value="XBH19946.1"/>
    <property type="molecule type" value="Genomic_DNA"/>
</dbReference>
<protein>
    <submittedName>
        <fullName evidence="2">PA14 domain-containing protein</fullName>
    </submittedName>
</protein>
<feature type="domain" description="PA14" evidence="1">
    <location>
        <begin position="362"/>
        <end position="515"/>
    </location>
</feature>
<proteinExistence type="predicted"/>
<dbReference type="AlphaFoldDB" id="A0AAU7DR81"/>
<dbReference type="InterPro" id="IPR037524">
    <property type="entry name" value="PA14/GLEYA"/>
</dbReference>
<dbReference type="Pfam" id="PF07691">
    <property type="entry name" value="PA14"/>
    <property type="match status" value="1"/>
</dbReference>
<sequence>MSSSAPRPLQPDTGIAIVRVTTREVLIDLIALSGRDQPVLDLKLADLQVSESFVSLDSPNAPHPATVSLEPETITSLRVVDPSAPQPSSDDSRSGFQIAGSCLELSTPHYQIAFHPGPDASQSGYHRVVISAKRSGIRLFYRHQYYVGLKEPLVKPPVVQSEAINKLLLQAACYHPQIPASISLRPRFIESGRTDVIRYSVAIDADSLSFVTLERNGNNAGIDRLVALDYGVCNLDNRGLPISFSQAPLEKVLTSGEYARALDRGFPHILEFPAPEHIAITRFVVRDRQTGNLGVVEAAFPGVAQGPIVHISPPATQTATDLKAIEAWRNLDSIKDANGRSLNPLNMRPEPEPIGSFGSIVPAPHSFCGDVYDLSDRPEDLPDFRESDPIVSLYTSTLDVPNQIFSNLTRIPGQPPGTIPFGIDYHGVFWVKLPGDYHFLLLSDDGATLRVDDKKLIDIDGLHPAQPASARIHLDAGRHSIDVPHFENAEGAFALELWVKPHGAHSWSVFDMNDYSPPAPNANFPDPR</sequence>
<evidence type="ECO:0000259" key="1">
    <source>
        <dbReference type="PROSITE" id="PS51820"/>
    </source>
</evidence>
<accession>A0AAU7DR81</accession>
<dbReference type="RefSeq" id="WP_348265168.1">
    <property type="nucleotide sequence ID" value="NZ_CP121196.1"/>
</dbReference>
<dbReference type="InterPro" id="IPR011658">
    <property type="entry name" value="PA14_dom"/>
</dbReference>
<name>A0AAU7DR81_9BACT</name>
<dbReference type="PROSITE" id="PS51820">
    <property type="entry name" value="PA14"/>
    <property type="match status" value="1"/>
</dbReference>
<dbReference type="Gene3D" id="2.60.120.380">
    <property type="match status" value="1"/>
</dbReference>
<dbReference type="SUPFAM" id="SSF56988">
    <property type="entry name" value="Anthrax protective antigen"/>
    <property type="match status" value="1"/>
</dbReference>
<organism evidence="2">
    <name type="scientific">Telmatobacter sp. DSM 110680</name>
    <dbReference type="NCBI Taxonomy" id="3036704"/>
    <lineage>
        <taxon>Bacteria</taxon>
        <taxon>Pseudomonadati</taxon>
        <taxon>Acidobacteriota</taxon>
        <taxon>Terriglobia</taxon>
        <taxon>Terriglobales</taxon>
        <taxon>Acidobacteriaceae</taxon>
        <taxon>Telmatobacter</taxon>
    </lineage>
</organism>
<reference evidence="2" key="1">
    <citation type="submission" date="2023-03" db="EMBL/GenBank/DDBJ databases">
        <title>Edaphobacter sp.</title>
        <authorList>
            <person name="Huber K.J."/>
            <person name="Papendorf J."/>
            <person name="Pilke C."/>
            <person name="Bunk B."/>
            <person name="Sproeer C."/>
            <person name="Pester M."/>
        </authorList>
    </citation>
    <scope>NUCLEOTIDE SEQUENCE</scope>
    <source>
        <strain evidence="2">DSM 110680</strain>
    </source>
</reference>
<evidence type="ECO:0000313" key="2">
    <source>
        <dbReference type="EMBL" id="XBH19946.1"/>
    </source>
</evidence>